<evidence type="ECO:0000259" key="5">
    <source>
        <dbReference type="PROSITE" id="PS51918"/>
    </source>
</evidence>
<evidence type="ECO:0000256" key="1">
    <source>
        <dbReference type="ARBA" id="ARBA00022691"/>
    </source>
</evidence>
<keyword evidence="4" id="KW-0411">Iron-sulfur</keyword>
<dbReference type="Gene3D" id="3.20.20.70">
    <property type="entry name" value="Aldolase class I"/>
    <property type="match status" value="1"/>
</dbReference>
<dbReference type="SUPFAM" id="SSF102114">
    <property type="entry name" value="Radical SAM enzymes"/>
    <property type="match status" value="1"/>
</dbReference>
<dbReference type="Proteomes" id="UP000002217">
    <property type="component" value="Chromosome"/>
</dbReference>
<keyword evidence="3" id="KW-0408">Iron</keyword>
<organism evidence="6 7">
    <name type="scientific">Desulfofarcimen acetoxidans (strain ATCC 49208 / DSM 771 / KCTC 5769 / VKM B-1644 / 5575)</name>
    <name type="common">Desulfotomaculum acetoxidans</name>
    <dbReference type="NCBI Taxonomy" id="485916"/>
    <lineage>
        <taxon>Bacteria</taxon>
        <taxon>Bacillati</taxon>
        <taxon>Bacillota</taxon>
        <taxon>Clostridia</taxon>
        <taxon>Eubacteriales</taxon>
        <taxon>Peptococcaceae</taxon>
        <taxon>Desulfofarcimen</taxon>
    </lineage>
</organism>
<dbReference type="GO" id="GO:0046872">
    <property type="term" value="F:metal ion binding"/>
    <property type="evidence" value="ECO:0007669"/>
    <property type="project" value="UniProtKB-KW"/>
</dbReference>
<dbReference type="GO" id="GO:0051536">
    <property type="term" value="F:iron-sulfur cluster binding"/>
    <property type="evidence" value="ECO:0007669"/>
    <property type="project" value="UniProtKB-KW"/>
</dbReference>
<dbReference type="eggNOG" id="COG1964">
    <property type="taxonomic scope" value="Bacteria"/>
</dbReference>
<protein>
    <submittedName>
        <fullName evidence="6">Radical SAM domain protein</fullName>
    </submittedName>
</protein>
<name>C8W6P9_DESAS</name>
<dbReference type="PROSITE" id="PS51918">
    <property type="entry name" value="RADICAL_SAM"/>
    <property type="match status" value="1"/>
</dbReference>
<dbReference type="PANTHER" id="PTHR43306">
    <property type="entry name" value="7,8-DIHYDRO-6-HYDROXYMETHYLPTERIN DIMETHYLTRANSFERASE"/>
    <property type="match status" value="1"/>
</dbReference>
<dbReference type="InterPro" id="IPR056488">
    <property type="entry name" value="Zn_ribbon_HMPTM"/>
</dbReference>
<evidence type="ECO:0000256" key="4">
    <source>
        <dbReference type="ARBA" id="ARBA00023014"/>
    </source>
</evidence>
<accession>C8W6P9</accession>
<dbReference type="RefSeq" id="WP_015758848.1">
    <property type="nucleotide sequence ID" value="NC_013216.1"/>
</dbReference>
<dbReference type="HOGENOM" id="CLU_023791_0_0_9"/>
<dbReference type="InterPro" id="IPR034474">
    <property type="entry name" value="Methyltransferase_Class_D"/>
</dbReference>
<evidence type="ECO:0000313" key="7">
    <source>
        <dbReference type="Proteomes" id="UP000002217"/>
    </source>
</evidence>
<dbReference type="Pfam" id="PF04055">
    <property type="entry name" value="Radical_SAM"/>
    <property type="match status" value="1"/>
</dbReference>
<dbReference type="InterPro" id="IPR058240">
    <property type="entry name" value="rSAM_sf"/>
</dbReference>
<dbReference type="SFLD" id="SFLDG01100">
    <property type="entry name" value="methyltransferase_(Class_D)"/>
    <property type="match status" value="1"/>
</dbReference>
<dbReference type="InterPro" id="IPR013785">
    <property type="entry name" value="Aldolase_TIM"/>
</dbReference>
<keyword evidence="7" id="KW-1185">Reference proteome</keyword>
<dbReference type="CDD" id="cd01335">
    <property type="entry name" value="Radical_SAM"/>
    <property type="match status" value="1"/>
</dbReference>
<feature type="domain" description="Radical SAM core" evidence="5">
    <location>
        <begin position="68"/>
        <end position="305"/>
    </location>
</feature>
<dbReference type="NCBIfam" id="NF045646">
    <property type="entry name" value="rSAM_Se_TrsS"/>
    <property type="match status" value="1"/>
</dbReference>
<dbReference type="InterPro" id="IPR007197">
    <property type="entry name" value="rSAM"/>
</dbReference>
<sequence length="492" mass="53706">MRQANNSERILAQTESVCPHCLKKLTAYKILRGDEVYLSKSCEQHGEFKTVVWRGRPAYESWTRPKIPTQPKVCYTEVSEGCPFDCGLCAAHRQHTCTALLEVTARCNLKCPVCFAASSSLSDSADPGLEVIEGWYEKVIRASGYCNIQLSGGEPTVREDLPEIIAMGKKMGFSFIQLNTNGILLAQPGYAEQLRKAGLSSVFLQFDGTEDAIYTSIRGRPLLNEKLAAIERCAQNGIGVVLVPTLVPGVNVQNIGEILRLAAGMPPVVRGVHFQPVSYFGRYPESPVDESRVTLPEVMREIEKQTGGMIKAANLKPPGCENALCSFHGSFIKMPGGVLRAFSGRQQGSCCGSKGAEKAEEGARRAVSFVAKQWAGPVIKTDSWQGGIKGLNKGLNHAADNGEANRRFNKAVQGENSGSAIGNDEISFDLHDFLDYARTNSFSVSAMAFQDAWNLDLERLKDCCIHVVAPDGRLIPFCAYNLTNCHGEGLYR</sequence>
<dbReference type="PANTHER" id="PTHR43306:SF1">
    <property type="entry name" value="7,8-DIHYDRO-6-HYDROXYMETHYLPTERIN DIMETHYLTRANSFERASE"/>
    <property type="match status" value="1"/>
</dbReference>
<evidence type="ECO:0000313" key="6">
    <source>
        <dbReference type="EMBL" id="ACV64158.1"/>
    </source>
</evidence>
<keyword evidence="2" id="KW-0479">Metal-binding</keyword>
<gene>
    <name evidence="6" type="ordered locus">Dtox_3435</name>
</gene>
<dbReference type="KEGG" id="dae:Dtox_3435"/>
<dbReference type="AlphaFoldDB" id="C8W6P9"/>
<keyword evidence="1" id="KW-0949">S-adenosyl-L-methionine</keyword>
<evidence type="ECO:0000256" key="2">
    <source>
        <dbReference type="ARBA" id="ARBA00022723"/>
    </source>
</evidence>
<proteinExistence type="predicted"/>
<evidence type="ECO:0000256" key="3">
    <source>
        <dbReference type="ARBA" id="ARBA00023004"/>
    </source>
</evidence>
<dbReference type="OrthoDB" id="9810775at2"/>
<dbReference type="EMBL" id="CP001720">
    <property type="protein sequence ID" value="ACV64158.1"/>
    <property type="molecule type" value="Genomic_DNA"/>
</dbReference>
<dbReference type="STRING" id="485916.Dtox_3435"/>
<dbReference type="SFLD" id="SFLDS00029">
    <property type="entry name" value="Radical_SAM"/>
    <property type="match status" value="1"/>
</dbReference>
<dbReference type="SFLD" id="SFLDG01067">
    <property type="entry name" value="SPASM/twitch_domain_containing"/>
    <property type="match status" value="1"/>
</dbReference>
<dbReference type="InterPro" id="IPR054698">
    <property type="entry name" value="rSAM_Se_TrsS"/>
</dbReference>
<dbReference type="GO" id="GO:0003824">
    <property type="term" value="F:catalytic activity"/>
    <property type="evidence" value="ECO:0007669"/>
    <property type="project" value="InterPro"/>
</dbReference>
<dbReference type="Pfam" id="PF23545">
    <property type="entry name" value="Zn_ribbon_HMPTM"/>
    <property type="match status" value="1"/>
</dbReference>
<reference evidence="6 7" key="1">
    <citation type="journal article" date="2009" name="Stand. Genomic Sci.">
        <title>Complete genome sequence of Desulfotomaculum acetoxidans type strain (5575).</title>
        <authorList>
            <person name="Spring S."/>
            <person name="Lapidus A."/>
            <person name="Schroder M."/>
            <person name="Gleim D."/>
            <person name="Sims D."/>
            <person name="Meincke L."/>
            <person name="Glavina Del Rio T."/>
            <person name="Tice H."/>
            <person name="Copeland A."/>
            <person name="Cheng J.F."/>
            <person name="Lucas S."/>
            <person name="Chen F."/>
            <person name="Nolan M."/>
            <person name="Bruce D."/>
            <person name="Goodwin L."/>
            <person name="Pitluck S."/>
            <person name="Ivanova N."/>
            <person name="Mavromatis K."/>
            <person name="Mikhailova N."/>
            <person name="Pati A."/>
            <person name="Chen A."/>
            <person name="Palaniappan K."/>
            <person name="Land M."/>
            <person name="Hauser L."/>
            <person name="Chang Y.J."/>
            <person name="Jeffries C.D."/>
            <person name="Chain P."/>
            <person name="Saunders E."/>
            <person name="Brettin T."/>
            <person name="Detter J.C."/>
            <person name="Goker M."/>
            <person name="Bristow J."/>
            <person name="Eisen J.A."/>
            <person name="Markowitz V."/>
            <person name="Hugenholtz P."/>
            <person name="Kyrpides N.C."/>
            <person name="Klenk H.P."/>
            <person name="Han C."/>
        </authorList>
    </citation>
    <scope>NUCLEOTIDE SEQUENCE [LARGE SCALE GENOMIC DNA]</scope>
    <source>
        <strain evidence="7">ATCC 49208 / DSM 771 / VKM B-1644</strain>
    </source>
</reference>